<evidence type="ECO:0000256" key="3">
    <source>
        <dbReference type="SAM" id="MobiDB-lite"/>
    </source>
</evidence>
<keyword evidence="1 2" id="KW-0727">SH2 domain</keyword>
<dbReference type="FunFam" id="3.30.505.10:FF:000016">
    <property type="entry name" value="B-cell linker protein isoform 2"/>
    <property type="match status" value="1"/>
</dbReference>
<dbReference type="InterPro" id="IPR036860">
    <property type="entry name" value="SH2_dom_sf"/>
</dbReference>
<feature type="domain" description="SH2" evidence="4">
    <location>
        <begin position="154"/>
        <end position="262"/>
    </location>
</feature>
<keyword evidence="6" id="KW-1185">Reference proteome</keyword>
<reference evidence="5" key="1">
    <citation type="journal article" date="2023" name="DNA Res.">
        <title>Chromosome-level genome assembly of Phrynocephalus forsythii using third-generation DNA sequencing and Hi-C analysis.</title>
        <authorList>
            <person name="Qi Y."/>
            <person name="Zhao W."/>
            <person name="Zhao Y."/>
            <person name="Niu C."/>
            <person name="Cao S."/>
            <person name="Zhang Y."/>
        </authorList>
    </citation>
    <scope>NUCLEOTIDE SEQUENCE</scope>
    <source>
        <tissue evidence="5">Muscle</tissue>
    </source>
</reference>
<evidence type="ECO:0000256" key="1">
    <source>
        <dbReference type="ARBA" id="ARBA00022999"/>
    </source>
</evidence>
<dbReference type="EMBL" id="JAPFRF010000022">
    <property type="protein sequence ID" value="KAJ7305222.1"/>
    <property type="molecule type" value="Genomic_DNA"/>
</dbReference>
<dbReference type="SUPFAM" id="SSF55550">
    <property type="entry name" value="SH2 domain"/>
    <property type="match status" value="1"/>
</dbReference>
<organism evidence="5 6">
    <name type="scientific">Phrynocephalus forsythii</name>
    <dbReference type="NCBI Taxonomy" id="171643"/>
    <lineage>
        <taxon>Eukaryota</taxon>
        <taxon>Metazoa</taxon>
        <taxon>Chordata</taxon>
        <taxon>Craniata</taxon>
        <taxon>Vertebrata</taxon>
        <taxon>Euteleostomi</taxon>
        <taxon>Lepidosauria</taxon>
        <taxon>Squamata</taxon>
        <taxon>Bifurcata</taxon>
        <taxon>Unidentata</taxon>
        <taxon>Episquamata</taxon>
        <taxon>Toxicofera</taxon>
        <taxon>Iguania</taxon>
        <taxon>Acrodonta</taxon>
        <taxon>Agamidae</taxon>
        <taxon>Agaminae</taxon>
        <taxon>Phrynocephalus</taxon>
    </lineage>
</organism>
<dbReference type="Gene3D" id="3.30.505.10">
    <property type="entry name" value="SH2 domain"/>
    <property type="match status" value="1"/>
</dbReference>
<dbReference type="PANTHER" id="PTHR14098">
    <property type="entry name" value="SH2 DOMAIN CONTAINING PROTEIN"/>
    <property type="match status" value="1"/>
</dbReference>
<dbReference type="SMART" id="SM00252">
    <property type="entry name" value="SH2"/>
    <property type="match status" value="1"/>
</dbReference>
<dbReference type="GO" id="GO:0005737">
    <property type="term" value="C:cytoplasm"/>
    <property type="evidence" value="ECO:0007669"/>
    <property type="project" value="TreeGrafter"/>
</dbReference>
<dbReference type="AlphaFoldDB" id="A0A9Q1ARC2"/>
<comment type="caution">
    <text evidence="5">The sequence shown here is derived from an EMBL/GenBank/DDBJ whole genome shotgun (WGS) entry which is preliminary data.</text>
</comment>
<feature type="region of interest" description="Disordered" evidence="3">
    <location>
        <begin position="20"/>
        <end position="60"/>
    </location>
</feature>
<proteinExistence type="predicted"/>
<evidence type="ECO:0000313" key="6">
    <source>
        <dbReference type="Proteomes" id="UP001142489"/>
    </source>
</evidence>
<evidence type="ECO:0000313" key="5">
    <source>
        <dbReference type="EMBL" id="KAJ7305222.1"/>
    </source>
</evidence>
<evidence type="ECO:0000256" key="2">
    <source>
        <dbReference type="PROSITE-ProRule" id="PRU00191"/>
    </source>
</evidence>
<gene>
    <name evidence="5" type="ORF">JRQ81_011133</name>
</gene>
<dbReference type="PANTHER" id="PTHR14098:SF16">
    <property type="entry name" value="SH2 DOMAIN-CONTAINING PROTEIN 6"/>
    <property type="match status" value="1"/>
</dbReference>
<dbReference type="InterPro" id="IPR000980">
    <property type="entry name" value="SH2"/>
</dbReference>
<dbReference type="GO" id="GO:0007169">
    <property type="term" value="P:cell surface receptor protein tyrosine kinase signaling pathway"/>
    <property type="evidence" value="ECO:0007669"/>
    <property type="project" value="TreeGrafter"/>
</dbReference>
<dbReference type="OrthoDB" id="10044490at2759"/>
<accession>A0A9Q1ARC2</accession>
<dbReference type="PROSITE" id="PS50001">
    <property type="entry name" value="SH2"/>
    <property type="match status" value="1"/>
</dbReference>
<dbReference type="Pfam" id="PF00017">
    <property type="entry name" value="SH2"/>
    <property type="match status" value="1"/>
</dbReference>
<dbReference type="InterPro" id="IPR051751">
    <property type="entry name" value="Immunoreceptor_sig_adapters"/>
</dbReference>
<sequence>MSDSSRSALNYASHLPWDVSIIRPHGSGPEEETEKEDQYTYEAPPNEAQSKRIPATKQQEAVEDTYMAAPLLPLKYDKAAKSPRSKEEESCGEPIYLECEPSTGDLVSHLSSFHPKTLFPSSLFATQSSSLSTANTSSLSCEATQYSDMENKPWYAGSCDRQTAEATLRRFNKDSAYLVRRSSRHSWNQPFTLAVLYKNHVYNIPIRYLEGTCQYILGKDGKAHEELFDSIPSIIQNYTERPLVLIDGNTSAKEQTYLLFPVKP</sequence>
<name>A0A9Q1ARC2_9SAUR</name>
<dbReference type="Proteomes" id="UP001142489">
    <property type="component" value="Unassembled WGS sequence"/>
</dbReference>
<protein>
    <recommendedName>
        <fullName evidence="4">SH2 domain-containing protein</fullName>
    </recommendedName>
</protein>
<evidence type="ECO:0000259" key="4">
    <source>
        <dbReference type="PROSITE" id="PS50001"/>
    </source>
</evidence>
<dbReference type="GO" id="GO:0035556">
    <property type="term" value="P:intracellular signal transduction"/>
    <property type="evidence" value="ECO:0007669"/>
    <property type="project" value="TreeGrafter"/>
</dbReference>